<accession>A0A0B0P1K7</accession>
<gene>
    <name evidence="1" type="ORF">F383_25108</name>
</gene>
<keyword evidence="2" id="KW-1185">Reference proteome</keyword>
<evidence type="ECO:0000313" key="2">
    <source>
        <dbReference type="Proteomes" id="UP000032142"/>
    </source>
</evidence>
<organism evidence="1 2">
    <name type="scientific">Gossypium arboreum</name>
    <name type="common">Tree cotton</name>
    <name type="synonym">Gossypium nanking</name>
    <dbReference type="NCBI Taxonomy" id="29729"/>
    <lineage>
        <taxon>Eukaryota</taxon>
        <taxon>Viridiplantae</taxon>
        <taxon>Streptophyta</taxon>
        <taxon>Embryophyta</taxon>
        <taxon>Tracheophyta</taxon>
        <taxon>Spermatophyta</taxon>
        <taxon>Magnoliopsida</taxon>
        <taxon>eudicotyledons</taxon>
        <taxon>Gunneridae</taxon>
        <taxon>Pentapetalae</taxon>
        <taxon>rosids</taxon>
        <taxon>malvids</taxon>
        <taxon>Malvales</taxon>
        <taxon>Malvaceae</taxon>
        <taxon>Malvoideae</taxon>
        <taxon>Gossypium</taxon>
    </lineage>
</organism>
<protein>
    <submittedName>
        <fullName evidence="1">Uncharacterized protein</fullName>
    </submittedName>
</protein>
<name>A0A0B0P1K7_GOSAR</name>
<reference evidence="2" key="1">
    <citation type="submission" date="2014-09" db="EMBL/GenBank/DDBJ databases">
        <authorList>
            <person name="Mudge J."/>
            <person name="Ramaraj T."/>
            <person name="Lindquist I.E."/>
            <person name="Bharti A.K."/>
            <person name="Sundararajan A."/>
            <person name="Cameron C.T."/>
            <person name="Woodward J.E."/>
            <person name="May G.D."/>
            <person name="Brubaker C."/>
            <person name="Broadhvest J."/>
            <person name="Wilkins T.A."/>
        </authorList>
    </citation>
    <scope>NUCLEOTIDE SEQUENCE</scope>
    <source>
        <strain evidence="2">cv. AKA8401</strain>
    </source>
</reference>
<dbReference type="Proteomes" id="UP000032142">
    <property type="component" value="Unassembled WGS sequence"/>
</dbReference>
<dbReference type="AlphaFoldDB" id="A0A0B0P1K7"/>
<dbReference type="EMBL" id="KN416188">
    <property type="protein sequence ID" value="KHG20618.1"/>
    <property type="molecule type" value="Genomic_DNA"/>
</dbReference>
<sequence length="63" mass="6914">MCLSRVQHTVKLHGSGSPRVDFKLKSVCSTRSHTRACDMAMLHKSVYPTALARPSTRACDLAV</sequence>
<proteinExistence type="predicted"/>
<evidence type="ECO:0000313" key="1">
    <source>
        <dbReference type="EMBL" id="KHG20618.1"/>
    </source>
</evidence>